<accession>A0A286RCC5</accession>
<dbReference type="GO" id="GO:0006352">
    <property type="term" value="P:DNA-templated transcription initiation"/>
    <property type="evidence" value="ECO:0007669"/>
    <property type="project" value="InterPro"/>
</dbReference>
<organism evidence="8 9">
    <name type="scientific">Thermogutta terrifontis</name>
    <dbReference type="NCBI Taxonomy" id="1331910"/>
    <lineage>
        <taxon>Bacteria</taxon>
        <taxon>Pseudomonadati</taxon>
        <taxon>Planctomycetota</taxon>
        <taxon>Planctomycetia</taxon>
        <taxon>Pirellulales</taxon>
        <taxon>Thermoguttaceae</taxon>
        <taxon>Thermogutta</taxon>
    </lineage>
</organism>
<keyword evidence="9" id="KW-1185">Reference proteome</keyword>
<dbReference type="Pfam" id="PF04542">
    <property type="entry name" value="Sigma70_r2"/>
    <property type="match status" value="1"/>
</dbReference>
<evidence type="ECO:0000259" key="6">
    <source>
        <dbReference type="Pfam" id="PF04542"/>
    </source>
</evidence>
<dbReference type="SUPFAM" id="SSF88659">
    <property type="entry name" value="Sigma3 and sigma4 domains of RNA polymerase sigma factors"/>
    <property type="match status" value="1"/>
</dbReference>
<evidence type="ECO:0000256" key="1">
    <source>
        <dbReference type="ARBA" id="ARBA00010641"/>
    </source>
</evidence>
<proteinExistence type="inferred from homology"/>
<feature type="domain" description="RNA polymerase sigma-70 region 2" evidence="6">
    <location>
        <begin position="24"/>
        <end position="84"/>
    </location>
</feature>
<dbReference type="Gene3D" id="1.10.1740.10">
    <property type="match status" value="1"/>
</dbReference>
<dbReference type="InterPro" id="IPR036388">
    <property type="entry name" value="WH-like_DNA-bd_sf"/>
</dbReference>
<dbReference type="Gene3D" id="1.10.10.10">
    <property type="entry name" value="Winged helix-like DNA-binding domain superfamily/Winged helix DNA-binding domain"/>
    <property type="match status" value="1"/>
</dbReference>
<dbReference type="GO" id="GO:0003677">
    <property type="term" value="F:DNA binding"/>
    <property type="evidence" value="ECO:0007669"/>
    <property type="project" value="UniProtKB-KW"/>
</dbReference>
<dbReference type="PANTHER" id="PTHR43133">
    <property type="entry name" value="RNA POLYMERASE ECF-TYPE SIGMA FACTO"/>
    <property type="match status" value="1"/>
</dbReference>
<protein>
    <submittedName>
        <fullName evidence="8">RNA polymerase sigma-70 factor</fullName>
    </submittedName>
</protein>
<dbReference type="GO" id="GO:0016987">
    <property type="term" value="F:sigma factor activity"/>
    <property type="evidence" value="ECO:0007669"/>
    <property type="project" value="UniProtKB-KW"/>
</dbReference>
<dbReference type="SUPFAM" id="SSF88946">
    <property type="entry name" value="Sigma2 domain of RNA polymerase sigma factors"/>
    <property type="match status" value="1"/>
</dbReference>
<evidence type="ECO:0000256" key="5">
    <source>
        <dbReference type="ARBA" id="ARBA00023163"/>
    </source>
</evidence>
<dbReference type="NCBIfam" id="TIGR02937">
    <property type="entry name" value="sigma70-ECF"/>
    <property type="match status" value="1"/>
</dbReference>
<evidence type="ECO:0000313" key="9">
    <source>
        <dbReference type="Proteomes" id="UP000215086"/>
    </source>
</evidence>
<dbReference type="Proteomes" id="UP000215086">
    <property type="component" value="Chromosome"/>
</dbReference>
<dbReference type="InterPro" id="IPR007627">
    <property type="entry name" value="RNA_pol_sigma70_r2"/>
</dbReference>
<feature type="domain" description="RNA polymerase sigma factor 70 region 4 type 2" evidence="7">
    <location>
        <begin position="120"/>
        <end position="171"/>
    </location>
</feature>
<evidence type="ECO:0000259" key="7">
    <source>
        <dbReference type="Pfam" id="PF08281"/>
    </source>
</evidence>
<keyword evidence="3" id="KW-0731">Sigma factor</keyword>
<evidence type="ECO:0000256" key="3">
    <source>
        <dbReference type="ARBA" id="ARBA00023082"/>
    </source>
</evidence>
<dbReference type="InterPro" id="IPR013324">
    <property type="entry name" value="RNA_pol_sigma_r3/r4-like"/>
</dbReference>
<keyword evidence="2" id="KW-0805">Transcription regulation</keyword>
<evidence type="ECO:0000256" key="4">
    <source>
        <dbReference type="ARBA" id="ARBA00023125"/>
    </source>
</evidence>
<dbReference type="InterPro" id="IPR014284">
    <property type="entry name" value="RNA_pol_sigma-70_dom"/>
</dbReference>
<dbReference type="CDD" id="cd06171">
    <property type="entry name" value="Sigma70_r4"/>
    <property type="match status" value="1"/>
</dbReference>
<dbReference type="InterPro" id="IPR013325">
    <property type="entry name" value="RNA_pol_sigma_r2"/>
</dbReference>
<evidence type="ECO:0000313" key="8">
    <source>
        <dbReference type="EMBL" id="ASV73608.1"/>
    </source>
</evidence>
<comment type="similarity">
    <text evidence="1">Belongs to the sigma-70 factor family. ECF subfamily.</text>
</comment>
<gene>
    <name evidence="8" type="ORF">THTE_1006</name>
</gene>
<dbReference type="EMBL" id="CP018477">
    <property type="protein sequence ID" value="ASV73608.1"/>
    <property type="molecule type" value="Genomic_DNA"/>
</dbReference>
<reference evidence="8 9" key="1">
    <citation type="journal article" name="Front. Microbiol.">
        <title>Sugar Metabolism of the First Thermophilic Planctomycete Thermogutta terrifontis: Comparative Genomic and Transcriptomic Approaches.</title>
        <authorList>
            <person name="Elcheninov A.G."/>
            <person name="Menzel P."/>
            <person name="Gudbergsdottir S.R."/>
            <person name="Slesarev A.I."/>
            <person name="Kadnikov V.V."/>
            <person name="Krogh A."/>
            <person name="Bonch-Osmolovskaya E.A."/>
            <person name="Peng X."/>
            <person name="Kublanov I.V."/>
        </authorList>
    </citation>
    <scope>NUCLEOTIDE SEQUENCE [LARGE SCALE GENOMIC DNA]</scope>
    <source>
        <strain evidence="8 9">R1</strain>
    </source>
</reference>
<dbReference type="RefSeq" id="WP_095414152.1">
    <property type="nucleotide sequence ID" value="NZ_CP018477.1"/>
</dbReference>
<dbReference type="PANTHER" id="PTHR43133:SF8">
    <property type="entry name" value="RNA POLYMERASE SIGMA FACTOR HI_1459-RELATED"/>
    <property type="match status" value="1"/>
</dbReference>
<dbReference type="KEGG" id="ttf:THTE_1006"/>
<dbReference type="InterPro" id="IPR039425">
    <property type="entry name" value="RNA_pol_sigma-70-like"/>
</dbReference>
<name>A0A286RCC5_9BACT</name>
<dbReference type="AlphaFoldDB" id="A0A286RCC5"/>
<evidence type="ECO:0000256" key="2">
    <source>
        <dbReference type="ARBA" id="ARBA00023015"/>
    </source>
</evidence>
<dbReference type="Pfam" id="PF08281">
    <property type="entry name" value="Sigma70_r4_2"/>
    <property type="match status" value="1"/>
</dbReference>
<keyword evidence="5" id="KW-0804">Transcription</keyword>
<sequence length="192" mass="21812">MPHDEYANLLERFRDGDPTALAELYDRFAGRLYRVAFRMLGEHALAEDAVQEVFLGVLKVRYRLGTVEDLSAYLFCCLRRAVARLQAVRHRDQQAECDRFHNSATCTPEGQHGETIWSETVLQAIHRLPSEQQEVVLLKIDGELTFAEIATVLGISPNTAASRYRYALQKLRQYLCSQGEERNHGLAGQSES</sequence>
<dbReference type="InterPro" id="IPR013249">
    <property type="entry name" value="RNA_pol_sigma70_r4_t2"/>
</dbReference>
<keyword evidence="4" id="KW-0238">DNA-binding</keyword>